<reference evidence="2 3" key="1">
    <citation type="journal article" date="2019" name="Sci. Rep.">
        <title>A high-quality genome of Eragrostis curvula grass provides insights into Poaceae evolution and supports new strategies to enhance forage quality.</title>
        <authorList>
            <person name="Carballo J."/>
            <person name="Santos B.A.C.M."/>
            <person name="Zappacosta D."/>
            <person name="Garbus I."/>
            <person name="Selva J.P."/>
            <person name="Gallo C.A."/>
            <person name="Diaz A."/>
            <person name="Albertini E."/>
            <person name="Caccamo M."/>
            <person name="Echenique V."/>
        </authorList>
    </citation>
    <scope>NUCLEOTIDE SEQUENCE [LARGE SCALE GENOMIC DNA]</scope>
    <source>
        <strain evidence="3">cv. Victoria</strain>
        <tissue evidence="2">Leaf</tissue>
    </source>
</reference>
<feature type="region of interest" description="Disordered" evidence="1">
    <location>
        <begin position="1"/>
        <end position="71"/>
    </location>
</feature>
<proteinExistence type="predicted"/>
<evidence type="ECO:0000313" key="3">
    <source>
        <dbReference type="Proteomes" id="UP000324897"/>
    </source>
</evidence>
<gene>
    <name evidence="2" type="ORF">EJB05_04772</name>
</gene>
<accession>A0A5J9WD12</accession>
<organism evidence="2 3">
    <name type="scientific">Eragrostis curvula</name>
    <name type="common">weeping love grass</name>
    <dbReference type="NCBI Taxonomy" id="38414"/>
    <lineage>
        <taxon>Eukaryota</taxon>
        <taxon>Viridiplantae</taxon>
        <taxon>Streptophyta</taxon>
        <taxon>Embryophyta</taxon>
        <taxon>Tracheophyta</taxon>
        <taxon>Spermatophyta</taxon>
        <taxon>Magnoliopsida</taxon>
        <taxon>Liliopsida</taxon>
        <taxon>Poales</taxon>
        <taxon>Poaceae</taxon>
        <taxon>PACMAD clade</taxon>
        <taxon>Chloridoideae</taxon>
        <taxon>Eragrostideae</taxon>
        <taxon>Eragrostidinae</taxon>
        <taxon>Eragrostis</taxon>
    </lineage>
</organism>
<feature type="non-terminal residue" evidence="2">
    <location>
        <position position="173"/>
    </location>
</feature>
<dbReference type="Proteomes" id="UP000324897">
    <property type="component" value="Chromosome 5"/>
</dbReference>
<comment type="caution">
    <text evidence="2">The sequence shown here is derived from an EMBL/GenBank/DDBJ whole genome shotgun (WGS) entry which is preliminary data.</text>
</comment>
<name>A0A5J9WD12_9POAL</name>
<dbReference type="Gramene" id="TVU45290">
    <property type="protein sequence ID" value="TVU45290"/>
    <property type="gene ID" value="EJB05_04772"/>
</dbReference>
<keyword evidence="3" id="KW-1185">Reference proteome</keyword>
<evidence type="ECO:0000256" key="1">
    <source>
        <dbReference type="SAM" id="MobiDB-lite"/>
    </source>
</evidence>
<protein>
    <submittedName>
        <fullName evidence="2">Uncharacterized protein</fullName>
    </submittedName>
</protein>
<sequence length="173" mass="19625">PRKQTNNRKVQVSPINRRANLGGAPRPIIIQATTAASQPKGRPRPLRPIRDSPLPQRRSIGGGSLRPSPPAIASQVNLKACLLKVKMRRFHVTEKKTKKELRDTRNKYKMYSINVWVASKEDTKKNKSQPPIQEITQRTARDMEALDRCIAAAIFLYQMKGYGAAICRRWRAS</sequence>
<evidence type="ECO:0000313" key="2">
    <source>
        <dbReference type="EMBL" id="TVU45290.1"/>
    </source>
</evidence>
<feature type="non-terminal residue" evidence="2">
    <location>
        <position position="1"/>
    </location>
</feature>
<dbReference type="AlphaFoldDB" id="A0A5J9WD12"/>
<dbReference type="EMBL" id="RWGY01000004">
    <property type="protein sequence ID" value="TVU45290.1"/>
    <property type="molecule type" value="Genomic_DNA"/>
</dbReference>